<organism evidence="1 2">
    <name type="scientific">Cyanidioschyzon merolae (strain NIES-3377 / 10D)</name>
    <name type="common">Unicellular red alga</name>
    <dbReference type="NCBI Taxonomy" id="280699"/>
    <lineage>
        <taxon>Eukaryota</taxon>
        <taxon>Rhodophyta</taxon>
        <taxon>Bangiophyceae</taxon>
        <taxon>Cyanidiales</taxon>
        <taxon>Cyanidiaceae</taxon>
        <taxon>Cyanidioschyzon</taxon>
    </lineage>
</organism>
<reference evidence="1 2" key="1">
    <citation type="journal article" date="2004" name="Nature">
        <title>Genome sequence of the ultrasmall unicellular red alga Cyanidioschyzon merolae 10D.</title>
        <authorList>
            <person name="Matsuzaki M."/>
            <person name="Misumi O."/>
            <person name="Shin-i T."/>
            <person name="Maruyama S."/>
            <person name="Takahara M."/>
            <person name="Miyagishima S."/>
            <person name="Mori T."/>
            <person name="Nishida K."/>
            <person name="Yagisawa F."/>
            <person name="Nishida K."/>
            <person name="Yoshida Y."/>
            <person name="Nishimura Y."/>
            <person name="Nakao S."/>
            <person name="Kobayashi T."/>
            <person name="Momoyama Y."/>
            <person name="Higashiyama T."/>
            <person name="Minoda A."/>
            <person name="Sano M."/>
            <person name="Nomoto H."/>
            <person name="Oishi K."/>
            <person name="Hayashi H."/>
            <person name="Ohta F."/>
            <person name="Nishizaka S."/>
            <person name="Haga S."/>
            <person name="Miura S."/>
            <person name="Morishita T."/>
            <person name="Kabeya Y."/>
            <person name="Terasawa K."/>
            <person name="Suzuki Y."/>
            <person name="Ishii Y."/>
            <person name="Asakawa S."/>
            <person name="Takano H."/>
            <person name="Ohta N."/>
            <person name="Kuroiwa H."/>
            <person name="Tanaka K."/>
            <person name="Shimizu N."/>
            <person name="Sugano S."/>
            <person name="Sato N."/>
            <person name="Nozaki H."/>
            <person name="Ogasawara N."/>
            <person name="Kohara Y."/>
            <person name="Kuroiwa T."/>
        </authorList>
    </citation>
    <scope>NUCLEOTIDE SEQUENCE [LARGE SCALE GENOMIC DNA]</scope>
    <source>
        <strain evidence="1 2">10D</strain>
    </source>
</reference>
<protein>
    <submittedName>
        <fullName evidence="1">Uncharacterized protein</fullName>
    </submittedName>
</protein>
<dbReference type="KEGG" id="cme:CYME_CME187C"/>
<dbReference type="GeneID" id="16992927"/>
<reference evidence="1 2" key="2">
    <citation type="journal article" date="2007" name="BMC Biol.">
        <title>A 100%-complete sequence reveals unusually simple genomic features in the hot-spring red alga Cyanidioschyzon merolae.</title>
        <authorList>
            <person name="Nozaki H."/>
            <person name="Takano H."/>
            <person name="Misumi O."/>
            <person name="Terasawa K."/>
            <person name="Matsuzaki M."/>
            <person name="Maruyama S."/>
            <person name="Nishida K."/>
            <person name="Yagisawa F."/>
            <person name="Yoshida Y."/>
            <person name="Fujiwara T."/>
            <person name="Takio S."/>
            <person name="Tamura K."/>
            <person name="Chung S.J."/>
            <person name="Nakamura S."/>
            <person name="Kuroiwa H."/>
            <person name="Tanaka K."/>
            <person name="Sato N."/>
            <person name="Kuroiwa T."/>
        </authorList>
    </citation>
    <scope>NUCLEOTIDE SEQUENCE [LARGE SCALE GENOMIC DNA]</scope>
    <source>
        <strain evidence="1 2">10D</strain>
    </source>
</reference>
<evidence type="ECO:0000313" key="1">
    <source>
        <dbReference type="EMBL" id="BAM79391.1"/>
    </source>
</evidence>
<accession>M1UPM9</accession>
<dbReference type="Gramene" id="CME187CT">
    <property type="protein sequence ID" value="CME187CT"/>
    <property type="gene ID" value="CME187C"/>
</dbReference>
<dbReference type="HOGENOM" id="CLU_1613176_0_0_1"/>
<dbReference type="Proteomes" id="UP000007014">
    <property type="component" value="Chromosome 5"/>
</dbReference>
<name>M1UPM9_CYAM1</name>
<sequence>MEIFCWSNSTSRAKASRKRLRDAWCIGKVTADRGQTKRPQASMQARSVYSVSRTGAGRTLGLPDVAIAMGFLRTAAAASCTAGGKFRVVQCIQTMCVSAHCRYEEVLQWRTGYRPCVEWHRLDAFRVSCDAFVTRMSEQRPGCEALWHRIHNPLGIKFRGCGAGC</sequence>
<proteinExistence type="predicted"/>
<gene>
    <name evidence="1" type="ORF">CYME_CME187C</name>
</gene>
<dbReference type="EMBL" id="AP006487">
    <property type="protein sequence ID" value="BAM79391.1"/>
    <property type="molecule type" value="Genomic_DNA"/>
</dbReference>
<dbReference type="RefSeq" id="XP_005535677.1">
    <property type="nucleotide sequence ID" value="XM_005535620.1"/>
</dbReference>
<evidence type="ECO:0000313" key="2">
    <source>
        <dbReference type="Proteomes" id="UP000007014"/>
    </source>
</evidence>
<keyword evidence="2" id="KW-1185">Reference proteome</keyword>
<dbReference type="AlphaFoldDB" id="M1UPM9"/>